<keyword evidence="2" id="KW-1185">Reference proteome</keyword>
<name>A0A2L2TJX6_9HYPO</name>
<sequence length="88" mass="9817">MVNDATEFILYSVIKKGQEVHLAGLLMDLALLSRERRNNEIIAVLGLSPAAPASWYVVHLEHILSFKKASFTWLYDPVSLGTSAKHHS</sequence>
<dbReference type="EMBL" id="LN649230">
    <property type="protein sequence ID" value="CEI63376.1"/>
    <property type="molecule type" value="Genomic_DNA"/>
</dbReference>
<protein>
    <submittedName>
        <fullName evidence="1">Uncharacterized protein</fullName>
    </submittedName>
</protein>
<dbReference type="AlphaFoldDB" id="A0A2L2TJX6"/>
<reference evidence="2" key="1">
    <citation type="submission" date="2014-10" db="EMBL/GenBank/DDBJ databases">
        <authorList>
            <person name="King R."/>
        </authorList>
    </citation>
    <scope>NUCLEOTIDE SEQUENCE [LARGE SCALE GENOMIC DNA]</scope>
    <source>
        <strain evidence="2">A3/5</strain>
    </source>
</reference>
<accession>A0A2L2TJX6</accession>
<organism evidence="1 2">
    <name type="scientific">Fusarium venenatum</name>
    <dbReference type="NCBI Taxonomy" id="56646"/>
    <lineage>
        <taxon>Eukaryota</taxon>
        <taxon>Fungi</taxon>
        <taxon>Dikarya</taxon>
        <taxon>Ascomycota</taxon>
        <taxon>Pezizomycotina</taxon>
        <taxon>Sordariomycetes</taxon>
        <taxon>Hypocreomycetidae</taxon>
        <taxon>Hypocreales</taxon>
        <taxon>Nectriaceae</taxon>
        <taxon>Fusarium</taxon>
    </lineage>
</organism>
<dbReference type="Proteomes" id="UP000245910">
    <property type="component" value="Chromosome II"/>
</dbReference>
<evidence type="ECO:0000313" key="2">
    <source>
        <dbReference type="Proteomes" id="UP000245910"/>
    </source>
</evidence>
<proteinExistence type="predicted"/>
<evidence type="ECO:0000313" key="1">
    <source>
        <dbReference type="EMBL" id="CEI63376.1"/>
    </source>
</evidence>